<proteinExistence type="predicted"/>
<protein>
    <submittedName>
        <fullName evidence="1">Uncharacterized protein</fullName>
    </submittedName>
</protein>
<name>X0VLT4_9ZZZZ</name>
<sequence>MKKIEDKIDERFFADYDNERAIISGGLSCQNLAAFSELTKKYGESKVLELLCTDLKTNVNPTMVFDHLKNAPLAIDFI</sequence>
<organism evidence="1">
    <name type="scientific">marine sediment metagenome</name>
    <dbReference type="NCBI Taxonomy" id="412755"/>
    <lineage>
        <taxon>unclassified sequences</taxon>
        <taxon>metagenomes</taxon>
        <taxon>ecological metagenomes</taxon>
    </lineage>
</organism>
<evidence type="ECO:0000313" key="1">
    <source>
        <dbReference type="EMBL" id="GAG19309.1"/>
    </source>
</evidence>
<comment type="caution">
    <text evidence="1">The sequence shown here is derived from an EMBL/GenBank/DDBJ whole genome shotgun (WGS) entry which is preliminary data.</text>
</comment>
<dbReference type="AlphaFoldDB" id="X0VLT4"/>
<gene>
    <name evidence="1" type="ORF">S01H1_52843</name>
</gene>
<dbReference type="EMBL" id="BARS01034177">
    <property type="protein sequence ID" value="GAG19309.1"/>
    <property type="molecule type" value="Genomic_DNA"/>
</dbReference>
<reference evidence="1" key="1">
    <citation type="journal article" date="2014" name="Front. Microbiol.">
        <title>High frequency of phylogenetically diverse reductive dehalogenase-homologous genes in deep subseafloor sedimentary metagenomes.</title>
        <authorList>
            <person name="Kawai M."/>
            <person name="Futagami T."/>
            <person name="Toyoda A."/>
            <person name="Takaki Y."/>
            <person name="Nishi S."/>
            <person name="Hori S."/>
            <person name="Arai W."/>
            <person name="Tsubouchi T."/>
            <person name="Morono Y."/>
            <person name="Uchiyama I."/>
            <person name="Ito T."/>
            <person name="Fujiyama A."/>
            <person name="Inagaki F."/>
            <person name="Takami H."/>
        </authorList>
    </citation>
    <scope>NUCLEOTIDE SEQUENCE</scope>
    <source>
        <strain evidence="1">Expedition CK06-06</strain>
    </source>
</reference>
<accession>X0VLT4</accession>